<dbReference type="GO" id="GO:0004129">
    <property type="term" value="F:cytochrome-c oxidase activity"/>
    <property type="evidence" value="ECO:0007669"/>
    <property type="project" value="UniProtKB-EC"/>
</dbReference>
<dbReference type="STRING" id="1116472.MGMO_6c00050"/>
<dbReference type="Pfam" id="PF00510">
    <property type="entry name" value="COX3"/>
    <property type="match status" value="2"/>
</dbReference>
<comment type="similarity">
    <text evidence="2 10">Belongs to the cytochrome c oxidase subunit 3 family.</text>
</comment>
<evidence type="ECO:0000256" key="2">
    <source>
        <dbReference type="ARBA" id="ARBA00010581"/>
    </source>
</evidence>
<proteinExistence type="inferred from homology"/>
<keyword evidence="5" id="KW-1278">Translocase</keyword>
<protein>
    <recommendedName>
        <fullName evidence="3">cytochrome-c oxidase</fullName>
        <ecNumber evidence="3">7.1.1.9</ecNumber>
    </recommendedName>
    <alternativeName>
        <fullName evidence="8">Cytochrome aa3 subunit 3</fullName>
    </alternativeName>
    <alternativeName>
        <fullName evidence="9">Cytochrome c oxidase polypeptide III</fullName>
    </alternativeName>
</protein>
<feature type="transmembrane region" description="Helical" evidence="11">
    <location>
        <begin position="160"/>
        <end position="180"/>
    </location>
</feature>
<dbReference type="InterPro" id="IPR024791">
    <property type="entry name" value="Cyt_c/ubiquinol_Oxase_su3"/>
</dbReference>
<dbReference type="Proteomes" id="UP000017842">
    <property type="component" value="Unassembled WGS sequence"/>
</dbReference>
<evidence type="ECO:0000256" key="6">
    <source>
        <dbReference type="ARBA" id="ARBA00022989"/>
    </source>
</evidence>
<keyword evidence="4 10" id="KW-0812">Transmembrane</keyword>
<dbReference type="EMBL" id="AYLO01000006">
    <property type="protein sequence ID" value="ESS74031.1"/>
    <property type="molecule type" value="Genomic_DNA"/>
</dbReference>
<dbReference type="EC" id="7.1.1.9" evidence="3"/>
<evidence type="ECO:0000256" key="7">
    <source>
        <dbReference type="ARBA" id="ARBA00023136"/>
    </source>
</evidence>
<dbReference type="GO" id="GO:0016491">
    <property type="term" value="F:oxidoreductase activity"/>
    <property type="evidence" value="ECO:0007669"/>
    <property type="project" value="UniProtKB-KW"/>
</dbReference>
<dbReference type="eggNOG" id="COG1845">
    <property type="taxonomic scope" value="Bacteria"/>
</dbReference>
<evidence type="ECO:0000256" key="4">
    <source>
        <dbReference type="ARBA" id="ARBA00022692"/>
    </source>
</evidence>
<organism evidence="13 14">
    <name type="scientific">Methyloglobulus morosus KoM1</name>
    <dbReference type="NCBI Taxonomy" id="1116472"/>
    <lineage>
        <taxon>Bacteria</taxon>
        <taxon>Pseudomonadati</taxon>
        <taxon>Pseudomonadota</taxon>
        <taxon>Gammaproteobacteria</taxon>
        <taxon>Methylococcales</taxon>
        <taxon>Methylococcaceae</taxon>
        <taxon>Methyloglobulus</taxon>
    </lineage>
</organism>
<keyword evidence="13" id="KW-0560">Oxidoreductase</keyword>
<name>V5E3A8_9GAMM</name>
<evidence type="ECO:0000256" key="10">
    <source>
        <dbReference type="RuleBase" id="RU003376"/>
    </source>
</evidence>
<evidence type="ECO:0000256" key="1">
    <source>
        <dbReference type="ARBA" id="ARBA00004141"/>
    </source>
</evidence>
<keyword evidence="6 11" id="KW-1133">Transmembrane helix</keyword>
<evidence type="ECO:0000256" key="11">
    <source>
        <dbReference type="SAM" id="Phobius"/>
    </source>
</evidence>
<dbReference type="InterPro" id="IPR035973">
    <property type="entry name" value="Cyt_c_oxidase_su3-like_sf"/>
</dbReference>
<dbReference type="OrthoDB" id="9810850at2"/>
<dbReference type="SUPFAM" id="SSF81452">
    <property type="entry name" value="Cytochrome c oxidase subunit III-like"/>
    <property type="match status" value="1"/>
</dbReference>
<dbReference type="Gene3D" id="1.10.287.70">
    <property type="match status" value="1"/>
</dbReference>
<dbReference type="GO" id="GO:0005886">
    <property type="term" value="C:plasma membrane"/>
    <property type="evidence" value="ECO:0007669"/>
    <property type="project" value="UniProtKB-SubCell"/>
</dbReference>
<gene>
    <name evidence="13" type="primary">ctaE</name>
    <name evidence="13" type="ORF">MGMO_6c00050</name>
</gene>
<dbReference type="Gene3D" id="1.20.120.80">
    <property type="entry name" value="Cytochrome c oxidase, subunit III, four-helix bundle"/>
    <property type="match status" value="1"/>
</dbReference>
<comment type="caution">
    <text evidence="13">The sequence shown here is derived from an EMBL/GenBank/DDBJ whole genome shotgun (WGS) entry which is preliminary data.</text>
</comment>
<feature type="transmembrane region" description="Helical" evidence="11">
    <location>
        <begin position="277"/>
        <end position="295"/>
    </location>
</feature>
<evidence type="ECO:0000313" key="14">
    <source>
        <dbReference type="Proteomes" id="UP000017842"/>
    </source>
</evidence>
<dbReference type="InterPro" id="IPR033945">
    <property type="entry name" value="Cyt_c_oxase_su3_dom"/>
</dbReference>
<dbReference type="PANTHER" id="PTHR11403:SF7">
    <property type="entry name" value="CYTOCHROME C OXIDASE SUBUNIT 3"/>
    <property type="match status" value="1"/>
</dbReference>
<evidence type="ECO:0000256" key="5">
    <source>
        <dbReference type="ARBA" id="ARBA00022967"/>
    </source>
</evidence>
<dbReference type="InterPro" id="IPR013833">
    <property type="entry name" value="Cyt_c_oxidase_su3_a-hlx"/>
</dbReference>
<dbReference type="RefSeq" id="WP_023493028.1">
    <property type="nucleotide sequence ID" value="NZ_AYLO01000006.1"/>
</dbReference>
<evidence type="ECO:0000259" key="12">
    <source>
        <dbReference type="PROSITE" id="PS50253"/>
    </source>
</evidence>
<reference evidence="13 14" key="1">
    <citation type="journal article" date="2013" name="Genome Announc.">
        <title>Draft Genome Sequence of the Methanotrophic Gammaproteobacterium Methyloglobulus morosus DSM 22980 Strain KoM1.</title>
        <authorList>
            <person name="Poehlein A."/>
            <person name="Deutzmann J.S."/>
            <person name="Daniel R."/>
            <person name="Simeonova D.D."/>
        </authorList>
    </citation>
    <scope>NUCLEOTIDE SEQUENCE [LARGE SCALE GENOMIC DNA]</scope>
    <source>
        <strain evidence="13 14">KoM1</strain>
    </source>
</reference>
<feature type="transmembrane region" description="Helical" evidence="11">
    <location>
        <begin position="234"/>
        <end position="257"/>
    </location>
</feature>
<dbReference type="FunFam" id="1.20.120.80:FF:000003">
    <property type="entry name" value="Cytochrome c oxidase subunit 3"/>
    <property type="match status" value="1"/>
</dbReference>
<dbReference type="PATRIC" id="fig|1116472.3.peg.99"/>
<sequence length="296" mass="32727">MSTSHGYYIPHRATWPVLATAGLVCMAVGFANHLNGSPSGMNIMMMGLAFFIVMVAGWFTLQATESESGTYNTQVGISFRMGMMWFIFSEVMFFAVFFGTLWYTRNLSVPWLGGEGTGAATKELLWPDYEAGWPTNGPKHLGGKLVDGKPSGEFEPMGAFGLPLLNTLLLLSSGVTVTWAHHGLLAKNRDQLIKGLIATVTLGLLFVLCQATEYHEAYTEMGLQLGSGIYGSTFFMLTGFHGFHVCVGAIILSVVLFRSWKGHFKPENHFAFEGAAWYWHFVDVVWLGLFIFVYLI</sequence>
<keyword evidence="14" id="KW-1185">Reference proteome</keyword>
<feature type="domain" description="Heme-copper oxidase subunit III family profile" evidence="12">
    <location>
        <begin position="3"/>
        <end position="296"/>
    </location>
</feature>
<dbReference type="PANTHER" id="PTHR11403">
    <property type="entry name" value="CYTOCHROME C OXIDASE SUBUNIT III"/>
    <property type="match status" value="1"/>
</dbReference>
<dbReference type="AlphaFoldDB" id="V5E3A8"/>
<keyword evidence="7 11" id="KW-0472">Membrane</keyword>
<evidence type="ECO:0000313" key="13">
    <source>
        <dbReference type="EMBL" id="ESS74031.1"/>
    </source>
</evidence>
<dbReference type="PROSITE" id="PS50253">
    <property type="entry name" value="COX3"/>
    <property type="match status" value="1"/>
</dbReference>
<feature type="transmembrane region" description="Helical" evidence="11">
    <location>
        <begin position="43"/>
        <end position="61"/>
    </location>
</feature>
<accession>V5E3A8</accession>
<dbReference type="CDD" id="cd01665">
    <property type="entry name" value="Cyt_c_Oxidase_III"/>
    <property type="match status" value="1"/>
</dbReference>
<feature type="transmembrane region" description="Helical" evidence="11">
    <location>
        <begin position="82"/>
        <end position="103"/>
    </location>
</feature>
<evidence type="ECO:0000256" key="8">
    <source>
        <dbReference type="ARBA" id="ARBA00031400"/>
    </source>
</evidence>
<dbReference type="InterPro" id="IPR000298">
    <property type="entry name" value="Cyt_c_oxidase-like_su3"/>
</dbReference>
<feature type="transmembrane region" description="Helical" evidence="11">
    <location>
        <begin position="192"/>
        <end position="214"/>
    </location>
</feature>
<feature type="transmembrane region" description="Helical" evidence="11">
    <location>
        <begin position="12"/>
        <end position="31"/>
    </location>
</feature>
<evidence type="ECO:0000256" key="9">
    <source>
        <dbReference type="ARBA" id="ARBA00031625"/>
    </source>
</evidence>
<comment type="subcellular location">
    <subcellularLocation>
        <location evidence="10">Cell membrane</location>
        <topology evidence="10">Multi-pass membrane protein</topology>
    </subcellularLocation>
    <subcellularLocation>
        <location evidence="1">Membrane</location>
        <topology evidence="1">Multi-pass membrane protein</topology>
    </subcellularLocation>
</comment>
<dbReference type="GO" id="GO:0019646">
    <property type="term" value="P:aerobic electron transport chain"/>
    <property type="evidence" value="ECO:0007669"/>
    <property type="project" value="InterPro"/>
</dbReference>
<evidence type="ECO:0000256" key="3">
    <source>
        <dbReference type="ARBA" id="ARBA00012949"/>
    </source>
</evidence>